<keyword evidence="3" id="KW-0472">Membrane</keyword>
<feature type="transmembrane region" description="Helical" evidence="3">
    <location>
        <begin position="207"/>
        <end position="228"/>
    </location>
</feature>
<feature type="transmembrane region" description="Helical" evidence="3">
    <location>
        <begin position="48"/>
        <end position="65"/>
    </location>
</feature>
<evidence type="ECO:0000256" key="2">
    <source>
        <dbReference type="ARBA" id="ARBA00006727"/>
    </source>
</evidence>
<feature type="transmembrane region" description="Helical" evidence="3">
    <location>
        <begin position="414"/>
        <end position="434"/>
    </location>
</feature>
<keyword evidence="6" id="KW-1185">Reference proteome</keyword>
<name>A0A2K1QRZ4_9PEZI</name>
<evidence type="ECO:0000256" key="1">
    <source>
        <dbReference type="ARBA" id="ARBA00004141"/>
    </source>
</evidence>
<keyword evidence="3" id="KW-1133">Transmembrane helix</keyword>
<dbReference type="PANTHER" id="PTHR11360">
    <property type="entry name" value="MONOCARBOXYLATE TRANSPORTER"/>
    <property type="match status" value="1"/>
</dbReference>
<feature type="domain" description="Major facilitator superfamily (MFS) profile" evidence="4">
    <location>
        <begin position="250"/>
        <end position="444"/>
    </location>
</feature>
<evidence type="ECO:0000259" key="4">
    <source>
        <dbReference type="PROSITE" id="PS50850"/>
    </source>
</evidence>
<evidence type="ECO:0000313" key="6">
    <source>
        <dbReference type="Proteomes" id="UP000243797"/>
    </source>
</evidence>
<dbReference type="InterPro" id="IPR036259">
    <property type="entry name" value="MFS_trans_sf"/>
</dbReference>
<feature type="transmembrane region" description="Helical" evidence="3">
    <location>
        <begin position="279"/>
        <end position="299"/>
    </location>
</feature>
<dbReference type="InterPro" id="IPR011701">
    <property type="entry name" value="MFS"/>
</dbReference>
<dbReference type="Gene3D" id="1.20.1250.20">
    <property type="entry name" value="MFS general substrate transporter like domains"/>
    <property type="match status" value="2"/>
</dbReference>
<dbReference type="Proteomes" id="UP000243797">
    <property type="component" value="Unassembled WGS sequence"/>
</dbReference>
<feature type="transmembrane region" description="Helical" evidence="3">
    <location>
        <begin position="118"/>
        <end position="138"/>
    </location>
</feature>
<dbReference type="InterPro" id="IPR020846">
    <property type="entry name" value="MFS_dom"/>
</dbReference>
<feature type="transmembrane region" description="Helical" evidence="3">
    <location>
        <begin position="338"/>
        <end position="360"/>
    </location>
</feature>
<dbReference type="InParanoid" id="A0A2K1QRZ4"/>
<dbReference type="AlphaFoldDB" id="A0A2K1QRZ4"/>
<dbReference type="SUPFAM" id="SSF103473">
    <property type="entry name" value="MFS general substrate transporter"/>
    <property type="match status" value="1"/>
</dbReference>
<comment type="subcellular location">
    <subcellularLocation>
        <location evidence="1">Membrane</location>
        <topology evidence="1">Multi-pass membrane protein</topology>
    </subcellularLocation>
</comment>
<feature type="transmembrane region" description="Helical" evidence="3">
    <location>
        <begin position="180"/>
        <end position="201"/>
    </location>
</feature>
<dbReference type="EMBL" id="NKHZ01000048">
    <property type="protein sequence ID" value="PNS17844.1"/>
    <property type="molecule type" value="Genomic_DNA"/>
</dbReference>
<feature type="transmembrane region" description="Helical" evidence="3">
    <location>
        <begin position="85"/>
        <end position="106"/>
    </location>
</feature>
<dbReference type="PROSITE" id="PS50850">
    <property type="entry name" value="MFS"/>
    <property type="match status" value="1"/>
</dbReference>
<proteinExistence type="inferred from homology"/>
<feature type="transmembrane region" description="Helical" evidence="3">
    <location>
        <begin position="144"/>
        <end position="168"/>
    </location>
</feature>
<comment type="similarity">
    <text evidence="2">Belongs to the major facilitator superfamily. Monocarboxylate porter (TC 2.A.1.13) family.</text>
</comment>
<keyword evidence="3" id="KW-0812">Transmembrane</keyword>
<evidence type="ECO:0000256" key="3">
    <source>
        <dbReference type="SAM" id="Phobius"/>
    </source>
</evidence>
<dbReference type="PANTHER" id="PTHR11360:SF305">
    <property type="entry name" value="MAJOR FACILITATOR SUPERFAMILY (MFS) PROFILE DOMAIN-CONTAINING PROTEIN"/>
    <property type="match status" value="1"/>
</dbReference>
<comment type="caution">
    <text evidence="5">The sequence shown here is derived from an EMBL/GenBank/DDBJ whole genome shotgun (WGS) entry which is preliminary data.</text>
</comment>
<feature type="transmembrane region" description="Helical" evidence="3">
    <location>
        <begin position="311"/>
        <end position="332"/>
    </location>
</feature>
<dbReference type="GO" id="GO:0016020">
    <property type="term" value="C:membrane"/>
    <property type="evidence" value="ECO:0007669"/>
    <property type="project" value="UniProtKB-SubCell"/>
</dbReference>
<dbReference type="GO" id="GO:0022857">
    <property type="term" value="F:transmembrane transporter activity"/>
    <property type="evidence" value="ECO:0007669"/>
    <property type="project" value="InterPro"/>
</dbReference>
<dbReference type="Pfam" id="PF07690">
    <property type="entry name" value="MFS_1"/>
    <property type="match status" value="1"/>
</dbReference>
<dbReference type="OrthoDB" id="6499973at2759"/>
<protein>
    <submittedName>
        <fullName evidence="5">Riboflavin transporter MCH5</fullName>
    </submittedName>
</protein>
<dbReference type="InterPro" id="IPR050327">
    <property type="entry name" value="Proton-linked_MCT"/>
</dbReference>
<feature type="transmembrane region" description="Helical" evidence="3">
    <location>
        <begin position="249"/>
        <end position="267"/>
    </location>
</feature>
<reference evidence="5 6" key="1">
    <citation type="submission" date="2017-06" db="EMBL/GenBank/DDBJ databases">
        <title>Draft genome sequence of a variant of Elsinoe murrayae.</title>
        <authorList>
            <person name="Cheng Q."/>
        </authorList>
    </citation>
    <scope>NUCLEOTIDE SEQUENCE [LARGE SCALE GENOMIC DNA]</scope>
    <source>
        <strain evidence="5 6">CQ-2017a</strain>
    </source>
</reference>
<gene>
    <name evidence="5" type="ORF">CAC42_20</name>
</gene>
<evidence type="ECO:0000313" key="5">
    <source>
        <dbReference type="EMBL" id="PNS17844.1"/>
    </source>
</evidence>
<sequence length="444" mass="46096">MATTTATDIELEPVSRVTGSRLDLSTTNDTDRILQASREADSGVPDGGYGWVVIGGCTILTWWFVGTSYCWGVFQDALVKDGLGTASTLAFVGSLAAALMASLATVSGRVTMLLGARYTGMLGIGLIGAAEVLTGFAIREIGLVFVTVGVITGVGMSLCFMVVSVIVSQYFNRKRGLANGIVFAGGGLGGAVTSFLINGLIERVGIAWAYRVLGFLTLATGLPAAWLVKERTRISTAAAFVEWRLFRDFKFAVVFTAGAIATFPLFVPPFFLPLYSSSIGLSSSAGAGLVASFNFSSAVGRIISGLACDRIGALNTIFISLSVSALSMLALWPVSETFAPLIAFSIINGASNGGFFATMPTVVSNVFGSARVGVAMAMIVSGWAAGYLMGAPIAGYILEAYGGEKAGLKAFRPAMFYAGSLALSAAGLVALVRLRITTRLLAKA</sequence>
<feature type="transmembrane region" description="Helical" evidence="3">
    <location>
        <begin position="372"/>
        <end position="394"/>
    </location>
</feature>
<accession>A0A2K1QRZ4</accession>
<organism evidence="5 6">
    <name type="scientific">Sphaceloma murrayae</name>
    <dbReference type="NCBI Taxonomy" id="2082308"/>
    <lineage>
        <taxon>Eukaryota</taxon>
        <taxon>Fungi</taxon>
        <taxon>Dikarya</taxon>
        <taxon>Ascomycota</taxon>
        <taxon>Pezizomycotina</taxon>
        <taxon>Dothideomycetes</taxon>
        <taxon>Dothideomycetidae</taxon>
        <taxon>Myriangiales</taxon>
        <taxon>Elsinoaceae</taxon>
        <taxon>Sphaceloma</taxon>
    </lineage>
</organism>